<dbReference type="OrthoDB" id="4900210at2759"/>
<feature type="compositionally biased region" description="Low complexity" evidence="1">
    <location>
        <begin position="45"/>
        <end position="60"/>
    </location>
</feature>
<protein>
    <submittedName>
        <fullName evidence="2">Uncharacterized protein</fullName>
    </submittedName>
</protein>
<name>A0A2T4C3Q1_TRILO</name>
<keyword evidence="3" id="KW-1185">Reference proteome</keyword>
<reference evidence="2 3" key="1">
    <citation type="submission" date="2016-07" db="EMBL/GenBank/DDBJ databases">
        <title>Multiple horizontal gene transfer events from other fungi enriched the ability of initially mycotrophic Trichoderma (Ascomycota) to feed on dead plant biomass.</title>
        <authorList>
            <consortium name="DOE Joint Genome Institute"/>
            <person name="Aerts A."/>
            <person name="Atanasova L."/>
            <person name="Chenthamara K."/>
            <person name="Zhang J."/>
            <person name="Grujic M."/>
            <person name="Henrissat B."/>
            <person name="Kuo A."/>
            <person name="Salamov A."/>
            <person name="Lipzen A."/>
            <person name="Labutti K."/>
            <person name="Barry K."/>
            <person name="Miao Y."/>
            <person name="Rahimi M.J."/>
            <person name="Shen Q."/>
            <person name="Grigoriev I.V."/>
            <person name="Kubicek C.P."/>
            <person name="Druzhinina I.S."/>
        </authorList>
    </citation>
    <scope>NUCLEOTIDE SEQUENCE [LARGE SCALE GENOMIC DNA]</scope>
    <source>
        <strain evidence="2 3">ATCC 18648</strain>
    </source>
</reference>
<dbReference type="Proteomes" id="UP000240760">
    <property type="component" value="Unassembled WGS sequence"/>
</dbReference>
<organism evidence="2 3">
    <name type="scientific">Trichoderma longibrachiatum ATCC 18648</name>
    <dbReference type="NCBI Taxonomy" id="983965"/>
    <lineage>
        <taxon>Eukaryota</taxon>
        <taxon>Fungi</taxon>
        <taxon>Dikarya</taxon>
        <taxon>Ascomycota</taxon>
        <taxon>Pezizomycotina</taxon>
        <taxon>Sordariomycetes</taxon>
        <taxon>Hypocreomycetidae</taxon>
        <taxon>Hypocreales</taxon>
        <taxon>Hypocreaceae</taxon>
        <taxon>Trichoderma</taxon>
    </lineage>
</organism>
<proteinExistence type="predicted"/>
<sequence>MPSNKPKRPQSHYTHDSSVSTSSSASSWTEVESNPESAISPETASISSLPSDTSSSSSSSCIADDEPLETKAIDEYFTNTLPQQTLTSQLQSLSISSSPSTANPYDTYHPLTTTSLHQSPHEIARKRTHFFLHLRAFYQGLLPDPFHEYRVISTSLLGATLPPDIYLTSAPFPPTFTRGAIRLHHIRALLSMPPSAPLSQIEGFIGRNPSVVSHLCFNIQPFSDVVFSPRHHSGHQIYVAGADALECNERLLRALKEIAWGDESSADWVVGLARREDARMLSALNAVLPHDVVEETS</sequence>
<feature type="region of interest" description="Disordered" evidence="1">
    <location>
        <begin position="1"/>
        <end position="64"/>
    </location>
</feature>
<evidence type="ECO:0000313" key="2">
    <source>
        <dbReference type="EMBL" id="PTB76165.1"/>
    </source>
</evidence>
<dbReference type="EMBL" id="KZ679132">
    <property type="protein sequence ID" value="PTB76165.1"/>
    <property type="molecule type" value="Genomic_DNA"/>
</dbReference>
<feature type="compositionally biased region" description="Low complexity" evidence="1">
    <location>
        <begin position="17"/>
        <end position="32"/>
    </location>
</feature>
<evidence type="ECO:0000256" key="1">
    <source>
        <dbReference type="SAM" id="MobiDB-lite"/>
    </source>
</evidence>
<dbReference type="STRING" id="983965.A0A2T4C3Q1"/>
<dbReference type="AlphaFoldDB" id="A0A2T4C3Q1"/>
<evidence type="ECO:0000313" key="3">
    <source>
        <dbReference type="Proteomes" id="UP000240760"/>
    </source>
</evidence>
<feature type="compositionally biased region" description="Polar residues" evidence="1">
    <location>
        <begin position="34"/>
        <end position="44"/>
    </location>
</feature>
<gene>
    <name evidence="2" type="ORF">M440DRAFT_1438904</name>
</gene>
<feature type="compositionally biased region" description="Basic residues" evidence="1">
    <location>
        <begin position="1"/>
        <end position="10"/>
    </location>
</feature>
<accession>A0A2T4C3Q1</accession>